<gene>
    <name evidence="1" type="ORF">CR513_09374</name>
</gene>
<proteinExistence type="predicted"/>
<name>A0A371HUZ9_MUCPR</name>
<protein>
    <submittedName>
        <fullName evidence="1">Uncharacterized protein</fullName>
    </submittedName>
</protein>
<sequence length="157" mass="18108">MWFRCLGWCNFHNAAIIQWIKMACGYQFILPYSYTIFANKSITCVGMAFLELFFNFNAHSSSTTLAYLYKHLDDASMHHPTNNKRLFKTSLYTQATLDVAHFCLCIYSRGCYNNLDIYNAYLTVIRGGLTTKNHILDDAIKGLQIVDSTQCIDDYLH</sequence>
<reference evidence="1" key="1">
    <citation type="submission" date="2018-05" db="EMBL/GenBank/DDBJ databases">
        <title>Draft genome of Mucuna pruriens seed.</title>
        <authorList>
            <person name="Nnadi N.E."/>
            <person name="Vos R."/>
            <person name="Hasami M.H."/>
            <person name="Devisetty U.K."/>
            <person name="Aguiy J.C."/>
        </authorList>
    </citation>
    <scope>NUCLEOTIDE SEQUENCE [LARGE SCALE GENOMIC DNA]</scope>
    <source>
        <strain evidence="1">JCA_2017</strain>
    </source>
</reference>
<accession>A0A371HUZ9</accession>
<dbReference type="Proteomes" id="UP000257109">
    <property type="component" value="Unassembled WGS sequence"/>
</dbReference>
<comment type="caution">
    <text evidence="1">The sequence shown here is derived from an EMBL/GenBank/DDBJ whole genome shotgun (WGS) entry which is preliminary data.</text>
</comment>
<dbReference type="EMBL" id="QJKJ01001654">
    <property type="protein sequence ID" value="RDY06616.1"/>
    <property type="molecule type" value="Genomic_DNA"/>
</dbReference>
<feature type="non-terminal residue" evidence="1">
    <location>
        <position position="1"/>
    </location>
</feature>
<dbReference type="AlphaFoldDB" id="A0A371HUZ9"/>
<keyword evidence="2" id="KW-1185">Reference proteome</keyword>
<evidence type="ECO:0000313" key="1">
    <source>
        <dbReference type="EMBL" id="RDY06616.1"/>
    </source>
</evidence>
<organism evidence="1 2">
    <name type="scientific">Mucuna pruriens</name>
    <name type="common">Velvet bean</name>
    <name type="synonym">Dolichos pruriens</name>
    <dbReference type="NCBI Taxonomy" id="157652"/>
    <lineage>
        <taxon>Eukaryota</taxon>
        <taxon>Viridiplantae</taxon>
        <taxon>Streptophyta</taxon>
        <taxon>Embryophyta</taxon>
        <taxon>Tracheophyta</taxon>
        <taxon>Spermatophyta</taxon>
        <taxon>Magnoliopsida</taxon>
        <taxon>eudicotyledons</taxon>
        <taxon>Gunneridae</taxon>
        <taxon>Pentapetalae</taxon>
        <taxon>rosids</taxon>
        <taxon>fabids</taxon>
        <taxon>Fabales</taxon>
        <taxon>Fabaceae</taxon>
        <taxon>Papilionoideae</taxon>
        <taxon>50 kb inversion clade</taxon>
        <taxon>NPAAA clade</taxon>
        <taxon>indigoferoid/millettioid clade</taxon>
        <taxon>Phaseoleae</taxon>
        <taxon>Mucuna</taxon>
    </lineage>
</organism>
<evidence type="ECO:0000313" key="2">
    <source>
        <dbReference type="Proteomes" id="UP000257109"/>
    </source>
</evidence>